<gene>
    <name evidence="2" type="ORF">Golob_018904</name>
</gene>
<organism evidence="2 3">
    <name type="scientific">Gossypium lobatum</name>
    <dbReference type="NCBI Taxonomy" id="34289"/>
    <lineage>
        <taxon>Eukaryota</taxon>
        <taxon>Viridiplantae</taxon>
        <taxon>Streptophyta</taxon>
        <taxon>Embryophyta</taxon>
        <taxon>Tracheophyta</taxon>
        <taxon>Spermatophyta</taxon>
        <taxon>Magnoliopsida</taxon>
        <taxon>eudicotyledons</taxon>
        <taxon>Gunneridae</taxon>
        <taxon>Pentapetalae</taxon>
        <taxon>rosids</taxon>
        <taxon>malvids</taxon>
        <taxon>Malvales</taxon>
        <taxon>Malvaceae</taxon>
        <taxon>Malvoideae</taxon>
        <taxon>Gossypium</taxon>
    </lineage>
</organism>
<dbReference type="EMBL" id="JABEZX010000001">
    <property type="protein sequence ID" value="MBA0547759.1"/>
    <property type="molecule type" value="Genomic_DNA"/>
</dbReference>
<name>A0A7J8L5Z3_9ROSI</name>
<keyword evidence="3" id="KW-1185">Reference proteome</keyword>
<comment type="caution">
    <text evidence="2">The sequence shown here is derived from an EMBL/GenBank/DDBJ whole genome shotgun (WGS) entry which is preliminary data.</text>
</comment>
<accession>A0A7J8L5Z3</accession>
<proteinExistence type="predicted"/>
<evidence type="ECO:0000313" key="2">
    <source>
        <dbReference type="EMBL" id="MBA0547759.1"/>
    </source>
</evidence>
<dbReference type="Proteomes" id="UP000593572">
    <property type="component" value="Unassembled WGS sequence"/>
</dbReference>
<sequence>MEVEDNLDSSRDSLEQMEIVLQS</sequence>
<evidence type="ECO:0000256" key="1">
    <source>
        <dbReference type="SAM" id="MobiDB-lite"/>
    </source>
</evidence>
<protein>
    <submittedName>
        <fullName evidence="2">Uncharacterized protein</fullName>
    </submittedName>
</protein>
<feature type="region of interest" description="Disordered" evidence="1">
    <location>
        <begin position="1"/>
        <end position="23"/>
    </location>
</feature>
<reference evidence="2 3" key="1">
    <citation type="journal article" date="2019" name="Genome Biol. Evol.">
        <title>Insights into the evolution of the New World diploid cottons (Gossypium, subgenus Houzingenia) based on genome sequencing.</title>
        <authorList>
            <person name="Grover C.E."/>
            <person name="Arick M.A. 2nd"/>
            <person name="Thrash A."/>
            <person name="Conover J.L."/>
            <person name="Sanders W.S."/>
            <person name="Peterson D.G."/>
            <person name="Frelichowski J.E."/>
            <person name="Scheffler J.A."/>
            <person name="Scheffler B.E."/>
            <person name="Wendel J.F."/>
        </authorList>
    </citation>
    <scope>NUCLEOTIDE SEQUENCE [LARGE SCALE GENOMIC DNA]</scope>
    <source>
        <strain evidence="2">157</strain>
        <tissue evidence="2">Leaf</tissue>
    </source>
</reference>
<evidence type="ECO:0000313" key="3">
    <source>
        <dbReference type="Proteomes" id="UP000593572"/>
    </source>
</evidence>
<dbReference type="AlphaFoldDB" id="A0A7J8L5Z3"/>